<evidence type="ECO:0000259" key="7">
    <source>
        <dbReference type="Pfam" id="PF02601"/>
    </source>
</evidence>
<comment type="caution">
    <text evidence="9">The sequence shown here is derived from an EMBL/GenBank/DDBJ whole genome shotgun (WGS) entry which is preliminary data.</text>
</comment>
<dbReference type="EMBL" id="BAABRL010000001">
    <property type="protein sequence ID" value="GAA5494371.1"/>
    <property type="molecule type" value="Genomic_DNA"/>
</dbReference>
<keyword evidence="10" id="KW-1185">Reference proteome</keyword>
<evidence type="ECO:0000313" key="9">
    <source>
        <dbReference type="EMBL" id="GAA5494371.1"/>
    </source>
</evidence>
<dbReference type="InterPro" id="IPR025824">
    <property type="entry name" value="OB-fold_nuc-bd_dom"/>
</dbReference>
<evidence type="ECO:0000256" key="1">
    <source>
        <dbReference type="ARBA" id="ARBA00022490"/>
    </source>
</evidence>
<dbReference type="EC" id="3.1.11.6" evidence="5"/>
<reference evidence="9 10" key="1">
    <citation type="submission" date="2024-02" db="EMBL/GenBank/DDBJ databases">
        <title>Rubritalea halochordaticola NBRC 107102.</title>
        <authorList>
            <person name="Ichikawa N."/>
            <person name="Katano-Makiyama Y."/>
            <person name="Hidaka K."/>
        </authorList>
    </citation>
    <scope>NUCLEOTIDE SEQUENCE [LARGE SCALE GENOMIC DNA]</scope>
    <source>
        <strain evidence="9 10">NBRC 107102</strain>
    </source>
</reference>
<comment type="similarity">
    <text evidence="5 6">Belongs to the XseA family.</text>
</comment>
<protein>
    <recommendedName>
        <fullName evidence="5">Exodeoxyribonuclease 7 large subunit</fullName>
        <ecNumber evidence="5">3.1.11.6</ecNumber>
    </recommendedName>
    <alternativeName>
        <fullName evidence="5">Exodeoxyribonuclease VII large subunit</fullName>
        <shortName evidence="5">Exonuclease VII large subunit</shortName>
    </alternativeName>
</protein>
<dbReference type="Pfam" id="PF13742">
    <property type="entry name" value="tRNA_anti_2"/>
    <property type="match status" value="1"/>
</dbReference>
<dbReference type="Proteomes" id="UP001424741">
    <property type="component" value="Unassembled WGS sequence"/>
</dbReference>
<gene>
    <name evidence="5 9" type="primary">xseA</name>
    <name evidence="9" type="ORF">Rhal01_00531</name>
</gene>
<feature type="domain" description="Exonuclease VII large subunit C-terminal" evidence="7">
    <location>
        <begin position="123"/>
        <end position="440"/>
    </location>
</feature>
<keyword evidence="1 5" id="KW-0963">Cytoplasm</keyword>
<comment type="subcellular location">
    <subcellularLocation>
        <location evidence="5 6">Cytoplasm</location>
    </subcellularLocation>
</comment>
<keyword evidence="4 5" id="KW-0269">Exonuclease</keyword>
<evidence type="ECO:0000256" key="3">
    <source>
        <dbReference type="ARBA" id="ARBA00022801"/>
    </source>
</evidence>
<dbReference type="CDD" id="cd04489">
    <property type="entry name" value="ExoVII_LU_OBF"/>
    <property type="match status" value="1"/>
</dbReference>
<dbReference type="RefSeq" id="WP_346187348.1">
    <property type="nucleotide sequence ID" value="NZ_BAABRL010000001.1"/>
</dbReference>
<comment type="catalytic activity">
    <reaction evidence="5 6">
        <text>Exonucleolytic cleavage in either 5'- to 3'- or 3'- to 5'-direction to yield nucleoside 5'-phosphates.</text>
        <dbReference type="EC" id="3.1.11.6"/>
    </reaction>
</comment>
<accession>A0ABP9UV75</accession>
<evidence type="ECO:0000256" key="5">
    <source>
        <dbReference type="HAMAP-Rule" id="MF_00378"/>
    </source>
</evidence>
<feature type="domain" description="OB-fold nucleic acid binding" evidence="8">
    <location>
        <begin position="7"/>
        <end position="99"/>
    </location>
</feature>
<sequence>MADEKTLTVTRLVRKMRNLLEIELGEVWVEGEVSNLRRQASGHIYFTLKDENAQMSCVMFRGNAVKSKVQPDNGMQVKLFAEVSVYEARGSVQLIVRSVENAGEGELQAKFEALKRKLDAEGLFDQDKKKPLPSFPMRVGLITSGTGAALQDMLHVLERRAPWVQPILYPVQVQGKGAEMGIAKAIDEWSEWKENGLPQVDVLIVGRGGGSLEDLWNFNEEVVARAIAACSLPVVSAVGHEIDFTIADFVADMRAPTPSAAAEIVVPDGDELRDRLRNLSTLMNRRVESEIRHFDTTIASMRRGALSRSVDRLLLEPMQRVAQLGKDLELAVEDQVSEQELRIREVRLRHANVHPERVIERREEYLQSKKSALENVLQSTLQRMSDKLQRKADLLRTLGPESAFARGFSVTTDKDGKIIKSISKMKEGDVIVTRLGDGTKESVVKE</sequence>
<comment type="subunit">
    <text evidence="5">Heterooligomer composed of large and small subunits.</text>
</comment>
<name>A0ABP9UV75_9BACT</name>
<keyword evidence="3 5" id="KW-0378">Hydrolase</keyword>
<dbReference type="NCBIfam" id="TIGR00237">
    <property type="entry name" value="xseA"/>
    <property type="match status" value="1"/>
</dbReference>
<dbReference type="PANTHER" id="PTHR30008:SF0">
    <property type="entry name" value="EXODEOXYRIBONUCLEASE 7 LARGE SUBUNIT"/>
    <property type="match status" value="1"/>
</dbReference>
<dbReference type="PANTHER" id="PTHR30008">
    <property type="entry name" value="EXODEOXYRIBONUCLEASE 7 LARGE SUBUNIT"/>
    <property type="match status" value="1"/>
</dbReference>
<dbReference type="Pfam" id="PF02601">
    <property type="entry name" value="Exonuc_VII_L"/>
    <property type="match status" value="1"/>
</dbReference>
<proteinExistence type="inferred from homology"/>
<evidence type="ECO:0000256" key="2">
    <source>
        <dbReference type="ARBA" id="ARBA00022722"/>
    </source>
</evidence>
<dbReference type="InterPro" id="IPR020579">
    <property type="entry name" value="Exonuc_VII_lsu_C"/>
</dbReference>
<keyword evidence="2 5" id="KW-0540">Nuclease</keyword>
<dbReference type="InterPro" id="IPR003753">
    <property type="entry name" value="Exonuc_VII_L"/>
</dbReference>
<evidence type="ECO:0000313" key="10">
    <source>
        <dbReference type="Proteomes" id="UP001424741"/>
    </source>
</evidence>
<comment type="function">
    <text evidence="5">Bidirectionally degrades single-stranded DNA into large acid-insoluble oligonucleotides, which are then degraded further into small acid-soluble oligonucleotides.</text>
</comment>
<organism evidence="9 10">
    <name type="scientific">Rubritalea halochordaticola</name>
    <dbReference type="NCBI Taxonomy" id="714537"/>
    <lineage>
        <taxon>Bacteria</taxon>
        <taxon>Pseudomonadati</taxon>
        <taxon>Verrucomicrobiota</taxon>
        <taxon>Verrucomicrobiia</taxon>
        <taxon>Verrucomicrobiales</taxon>
        <taxon>Rubritaleaceae</taxon>
        <taxon>Rubritalea</taxon>
    </lineage>
</organism>
<evidence type="ECO:0000256" key="6">
    <source>
        <dbReference type="RuleBase" id="RU004355"/>
    </source>
</evidence>
<evidence type="ECO:0000256" key="4">
    <source>
        <dbReference type="ARBA" id="ARBA00022839"/>
    </source>
</evidence>
<evidence type="ECO:0000259" key="8">
    <source>
        <dbReference type="Pfam" id="PF13742"/>
    </source>
</evidence>
<dbReference type="HAMAP" id="MF_00378">
    <property type="entry name" value="Exonuc_7_L"/>
    <property type="match status" value="1"/>
</dbReference>